<dbReference type="InterPro" id="IPR051327">
    <property type="entry name" value="MATE_MepA_subfamily"/>
</dbReference>
<feature type="transmembrane region" description="Helical" evidence="7">
    <location>
        <begin position="338"/>
        <end position="362"/>
    </location>
</feature>
<evidence type="ECO:0000256" key="6">
    <source>
        <dbReference type="ARBA" id="ARBA00023136"/>
    </source>
</evidence>
<feature type="transmembrane region" description="Helical" evidence="7">
    <location>
        <begin position="160"/>
        <end position="181"/>
    </location>
</feature>
<reference evidence="8" key="1">
    <citation type="submission" date="2015-09" db="EMBL/GenBank/DDBJ databases">
        <authorList>
            <consortium name="Pathogen Informatics"/>
        </authorList>
    </citation>
    <scope>NUCLEOTIDE SEQUENCE</scope>
    <source>
        <strain evidence="8">2789STDY5834896</strain>
    </source>
</reference>
<feature type="transmembrane region" description="Helical" evidence="7">
    <location>
        <begin position="412"/>
        <end position="433"/>
    </location>
</feature>
<proteinExistence type="predicted"/>
<dbReference type="InterPro" id="IPR048279">
    <property type="entry name" value="MdtK-like"/>
</dbReference>
<dbReference type="GO" id="GO:0042910">
    <property type="term" value="F:xenobiotic transmembrane transporter activity"/>
    <property type="evidence" value="ECO:0007669"/>
    <property type="project" value="InterPro"/>
</dbReference>
<feature type="transmembrane region" description="Helical" evidence="7">
    <location>
        <begin position="133"/>
        <end position="153"/>
    </location>
</feature>
<dbReference type="InterPro" id="IPR002528">
    <property type="entry name" value="MATE_fam"/>
</dbReference>
<keyword evidence="4 7" id="KW-0812">Transmembrane</keyword>
<comment type="subcellular location">
    <subcellularLocation>
        <location evidence="1">Cell membrane</location>
        <topology evidence="1">Multi-pass membrane protein</topology>
    </subcellularLocation>
</comment>
<dbReference type="PANTHER" id="PTHR43823:SF3">
    <property type="entry name" value="MULTIDRUG EXPORT PROTEIN MEPA"/>
    <property type="match status" value="1"/>
</dbReference>
<dbReference type="PIRSF" id="PIRSF006603">
    <property type="entry name" value="DinF"/>
    <property type="match status" value="1"/>
</dbReference>
<protein>
    <submittedName>
        <fullName evidence="8">Multidrug export protein mepA</fullName>
    </submittedName>
</protein>
<sequence length="442" mass="46467">MQAAPSRDTRRLFFQNVLPAMLAFAFSGVYAIVDGLFIGQNVGDIGLAAINVAYPITAFIQAVGTGVGMGGAIWVSTAMGQKDTAAQRRYLGGALQLLLVCCAAVTALTSLLAVPLLQMFGASGSMLALAQQYIRVIALGASFQLLATGMVPLCRCFNSAGVAMGAMIAGFLTNTVLDWLFVSVYSWGMTGAAVATVLGQGVTVLPCLWHLARKKALKALAVRPQPGAVWLRLGHVGLSPFGLTMSPNIVIIIMNRAALHYGGSEAVACYAVVSYVACVVQLLLQGIGDGCQPLISRSSGAGDHHSVVSLRGMAYRFSCLVAVLGALAVFLLRRQLPALFGVSGGLAPQVASVLSVFCLGFLPMALLRVSTSYFYAVQQNRSAYLLIYSEPVLLALLAGLLLPGLLGLGLTGVWWSIPAEQLLLAALGLWLVYRRQVLSGQQ</sequence>
<dbReference type="GO" id="GO:0005886">
    <property type="term" value="C:plasma membrane"/>
    <property type="evidence" value="ECO:0007669"/>
    <property type="project" value="UniProtKB-SubCell"/>
</dbReference>
<keyword evidence="5 7" id="KW-1133">Transmembrane helix</keyword>
<feature type="transmembrane region" description="Helical" evidence="7">
    <location>
        <begin position="53"/>
        <end position="76"/>
    </location>
</feature>
<keyword evidence="2" id="KW-0813">Transport</keyword>
<evidence type="ECO:0000313" key="8">
    <source>
        <dbReference type="EMBL" id="SCJ33739.1"/>
    </source>
</evidence>
<dbReference type="PANTHER" id="PTHR43823">
    <property type="entry name" value="SPORULATION PROTEIN YKVU"/>
    <property type="match status" value="1"/>
</dbReference>
<evidence type="ECO:0000256" key="7">
    <source>
        <dbReference type="SAM" id="Phobius"/>
    </source>
</evidence>
<evidence type="ECO:0000256" key="5">
    <source>
        <dbReference type="ARBA" id="ARBA00022989"/>
    </source>
</evidence>
<dbReference type="AlphaFoldDB" id="A0A1C6FKS6"/>
<dbReference type="GO" id="GO:0015297">
    <property type="term" value="F:antiporter activity"/>
    <property type="evidence" value="ECO:0007669"/>
    <property type="project" value="InterPro"/>
</dbReference>
<feature type="transmembrane region" description="Helical" evidence="7">
    <location>
        <begin position="314"/>
        <end position="332"/>
    </location>
</feature>
<dbReference type="Pfam" id="PF01554">
    <property type="entry name" value="MatE"/>
    <property type="match status" value="2"/>
</dbReference>
<gene>
    <name evidence="8" type="primary">mepA_1</name>
    <name evidence="8" type="ORF">SAMEA3545359_00020</name>
</gene>
<feature type="transmembrane region" description="Helical" evidence="7">
    <location>
        <begin position="383"/>
        <end position="406"/>
    </location>
</feature>
<evidence type="ECO:0000256" key="3">
    <source>
        <dbReference type="ARBA" id="ARBA00022475"/>
    </source>
</evidence>
<dbReference type="EMBL" id="FMHG01000001">
    <property type="protein sequence ID" value="SCJ33739.1"/>
    <property type="molecule type" value="Genomic_DNA"/>
</dbReference>
<accession>A0A1C6FKS6</accession>
<feature type="transmembrane region" description="Helical" evidence="7">
    <location>
        <begin position="97"/>
        <end position="121"/>
    </location>
</feature>
<name>A0A1C6FKS6_9FIRM</name>
<evidence type="ECO:0000256" key="4">
    <source>
        <dbReference type="ARBA" id="ARBA00022692"/>
    </source>
</evidence>
<evidence type="ECO:0000256" key="1">
    <source>
        <dbReference type="ARBA" id="ARBA00004651"/>
    </source>
</evidence>
<evidence type="ECO:0000256" key="2">
    <source>
        <dbReference type="ARBA" id="ARBA00022448"/>
    </source>
</evidence>
<feature type="transmembrane region" description="Helical" evidence="7">
    <location>
        <begin position="187"/>
        <end position="209"/>
    </location>
</feature>
<keyword evidence="6 7" id="KW-0472">Membrane</keyword>
<keyword evidence="3" id="KW-1003">Cell membrane</keyword>
<organism evidence="8">
    <name type="scientific">uncultured Anaerotruncus sp</name>
    <dbReference type="NCBI Taxonomy" id="905011"/>
    <lineage>
        <taxon>Bacteria</taxon>
        <taxon>Bacillati</taxon>
        <taxon>Bacillota</taxon>
        <taxon>Clostridia</taxon>
        <taxon>Eubacteriales</taxon>
        <taxon>Oscillospiraceae</taxon>
        <taxon>Anaerotruncus</taxon>
        <taxon>environmental samples</taxon>
    </lineage>
</organism>
<feature type="transmembrane region" description="Helical" evidence="7">
    <location>
        <begin position="12"/>
        <end position="33"/>
    </location>
</feature>